<protein>
    <recommendedName>
        <fullName evidence="12">rRNA adenine N(6)-methyltransferase</fullName>
        <ecNumber evidence="12">2.1.1.-</ecNumber>
    </recommendedName>
</protein>
<evidence type="ECO:0000256" key="2">
    <source>
        <dbReference type="ARBA" id="ARBA00022552"/>
    </source>
</evidence>
<dbReference type="EC" id="2.1.1.-" evidence="12"/>
<evidence type="ECO:0000256" key="11">
    <source>
        <dbReference type="PROSITE-ProRule" id="PRU01026"/>
    </source>
</evidence>
<sequence>MLFSLVRRVSCICQSYSLHHYFSNKVKLIHKQNLCGSAIGFENLILNKVIIEIHRRMCIKTQQFGNDRNADKNIPDISELKSVSSSKKKKTKKIIPLSKEVLNYFNLNNDLKSIPKKLIKIRRISPEHFYVMKPNVAEDIVSIIKDDLLHGDSPVLEANPGLGLITEALLRQGIPRVRLYESSPPFVQHLNQTLKEKYNDRITLMHCDLFSMWKMVYQDKLDNGARMDTALEGIAKRSWTDEAAMKIVGVMPSLSFIKHLLNSIIFHTGIMIYGRPELYLIMNPALYTHLMCDRKAGYLQYRASSVLFQILFTSELLTKLPRKAILPWISDSSTTTKSRVKKIHLIDRDFMYLVKITPRRDIFESIGPVNKLQPLWYFVRHHMTSRRKRIIPELEYWIPNCGPRLIMKGINIFTEFGDLTPHEILLIFQYFSSWPEYPMCSFQASMETALLKMEPASDDFDKDMEDTSFDTHAIVDDLDEEDSSTYIKDDEAYHNDKSK</sequence>
<dbReference type="EMBL" id="OD000123">
    <property type="protein sequence ID" value="CAD7395890.1"/>
    <property type="molecule type" value="Genomic_DNA"/>
</dbReference>
<feature type="binding site" evidence="11">
    <location>
        <position position="208"/>
    </location>
    <ligand>
        <name>S-adenosyl-L-methionine</name>
        <dbReference type="ChEBI" id="CHEBI:59789"/>
    </ligand>
</feature>
<evidence type="ECO:0000256" key="1">
    <source>
        <dbReference type="ARBA" id="ARBA00004173"/>
    </source>
</evidence>
<keyword evidence="9" id="KW-0496">Mitochondrion</keyword>
<evidence type="ECO:0000256" key="8">
    <source>
        <dbReference type="ARBA" id="ARBA00023015"/>
    </source>
</evidence>
<dbReference type="PANTHER" id="PTHR11727:SF13">
    <property type="entry name" value="DIMETHYLADENOSINE TRANSFERASE 2, MITOCHONDRIAL"/>
    <property type="match status" value="1"/>
</dbReference>
<dbReference type="PANTHER" id="PTHR11727">
    <property type="entry name" value="DIMETHYLADENOSINE TRANSFERASE"/>
    <property type="match status" value="1"/>
</dbReference>
<dbReference type="GO" id="GO:0006391">
    <property type="term" value="P:transcription initiation at mitochondrial promoter"/>
    <property type="evidence" value="ECO:0007669"/>
    <property type="project" value="TreeGrafter"/>
</dbReference>
<keyword evidence="5 11" id="KW-0949">S-adenosyl-L-methionine</keyword>
<reference evidence="13" key="1">
    <citation type="submission" date="2020-11" db="EMBL/GenBank/DDBJ databases">
        <authorList>
            <person name="Tran Van P."/>
        </authorList>
    </citation>
    <scope>NUCLEOTIDE SEQUENCE</scope>
</reference>
<dbReference type="Pfam" id="PF00398">
    <property type="entry name" value="RrnaAD"/>
    <property type="match status" value="1"/>
</dbReference>
<feature type="binding site" evidence="11">
    <location>
        <position position="131"/>
    </location>
    <ligand>
        <name>S-adenosyl-L-methionine</name>
        <dbReference type="ChEBI" id="CHEBI:59789"/>
    </ligand>
</feature>
<dbReference type="PROSITE" id="PS51689">
    <property type="entry name" value="SAM_RNA_A_N6_MT"/>
    <property type="match status" value="1"/>
</dbReference>
<dbReference type="GO" id="GO:0005759">
    <property type="term" value="C:mitochondrial matrix"/>
    <property type="evidence" value="ECO:0007669"/>
    <property type="project" value="TreeGrafter"/>
</dbReference>
<evidence type="ECO:0000256" key="9">
    <source>
        <dbReference type="ARBA" id="ARBA00023128"/>
    </source>
</evidence>
<keyword evidence="4 11" id="KW-0808">Transferase</keyword>
<evidence type="ECO:0000256" key="4">
    <source>
        <dbReference type="ARBA" id="ARBA00022679"/>
    </source>
</evidence>
<evidence type="ECO:0000313" key="13">
    <source>
        <dbReference type="EMBL" id="CAD7395890.1"/>
    </source>
</evidence>
<keyword evidence="10" id="KW-0804">Transcription</keyword>
<dbReference type="SUPFAM" id="SSF53335">
    <property type="entry name" value="S-adenosyl-L-methionine-dependent methyltransferases"/>
    <property type="match status" value="1"/>
</dbReference>
<evidence type="ECO:0000256" key="3">
    <source>
        <dbReference type="ARBA" id="ARBA00022603"/>
    </source>
</evidence>
<dbReference type="GO" id="GO:0034246">
    <property type="term" value="F:mitochondrial transcription factor activity"/>
    <property type="evidence" value="ECO:0007669"/>
    <property type="project" value="TreeGrafter"/>
</dbReference>
<comment type="caution">
    <text evidence="11">Lacks conserved residue(s) required for the propagation of feature annotation.</text>
</comment>
<dbReference type="AlphaFoldDB" id="A0A7R9GV30"/>
<evidence type="ECO:0000256" key="5">
    <source>
        <dbReference type="ARBA" id="ARBA00022691"/>
    </source>
</evidence>
<evidence type="ECO:0000256" key="7">
    <source>
        <dbReference type="ARBA" id="ARBA00022946"/>
    </source>
</evidence>
<keyword evidence="2 12" id="KW-0698">rRNA processing</keyword>
<feature type="binding site" evidence="11">
    <location>
        <position position="181"/>
    </location>
    <ligand>
        <name>S-adenosyl-L-methionine</name>
        <dbReference type="ChEBI" id="CHEBI:59789"/>
    </ligand>
</feature>
<name>A0A7R9GV30_TIMPO</name>
<comment type="subcellular location">
    <subcellularLocation>
        <location evidence="1">Mitochondrion</location>
    </subcellularLocation>
</comment>
<keyword evidence="3 11" id="KW-0489">Methyltransferase</keyword>
<comment type="similarity">
    <text evidence="11 12">Belongs to the class I-like SAM-binding methyltransferase superfamily. rRNA adenine N(6)-methyltransferase family.</text>
</comment>
<gene>
    <name evidence="13" type="ORF">TPSB3V08_LOCUS380</name>
</gene>
<keyword evidence="8" id="KW-0805">Transcription regulation</keyword>
<dbReference type="InterPro" id="IPR029063">
    <property type="entry name" value="SAM-dependent_MTases_sf"/>
</dbReference>
<dbReference type="CDD" id="cd02440">
    <property type="entry name" value="AdoMet_MTases"/>
    <property type="match status" value="1"/>
</dbReference>
<organism evidence="13">
    <name type="scientific">Timema poppense</name>
    <name type="common">Walking stick</name>
    <dbReference type="NCBI Taxonomy" id="170557"/>
    <lineage>
        <taxon>Eukaryota</taxon>
        <taxon>Metazoa</taxon>
        <taxon>Ecdysozoa</taxon>
        <taxon>Arthropoda</taxon>
        <taxon>Hexapoda</taxon>
        <taxon>Insecta</taxon>
        <taxon>Pterygota</taxon>
        <taxon>Neoptera</taxon>
        <taxon>Polyneoptera</taxon>
        <taxon>Phasmatodea</taxon>
        <taxon>Timematodea</taxon>
        <taxon>Timematoidea</taxon>
        <taxon>Timematidae</taxon>
        <taxon>Timema</taxon>
    </lineage>
</organism>
<evidence type="ECO:0000256" key="10">
    <source>
        <dbReference type="ARBA" id="ARBA00023163"/>
    </source>
</evidence>
<proteinExistence type="inferred from homology"/>
<evidence type="ECO:0000256" key="6">
    <source>
        <dbReference type="ARBA" id="ARBA00022884"/>
    </source>
</evidence>
<dbReference type="GO" id="GO:0003723">
    <property type="term" value="F:RNA binding"/>
    <property type="evidence" value="ECO:0007669"/>
    <property type="project" value="UniProtKB-UniRule"/>
</dbReference>
<accession>A0A7R9GV30</accession>
<dbReference type="Gene3D" id="3.40.50.150">
    <property type="entry name" value="Vaccinia Virus protein VP39"/>
    <property type="match status" value="1"/>
</dbReference>
<evidence type="ECO:0000256" key="12">
    <source>
        <dbReference type="RuleBase" id="RU362106"/>
    </source>
</evidence>
<dbReference type="GO" id="GO:0000179">
    <property type="term" value="F:rRNA (adenine-N6,N6-)-dimethyltransferase activity"/>
    <property type="evidence" value="ECO:0007669"/>
    <property type="project" value="UniProtKB-UniRule"/>
</dbReference>
<keyword evidence="7" id="KW-0809">Transit peptide</keyword>
<dbReference type="InterPro" id="IPR001737">
    <property type="entry name" value="KsgA/Erm"/>
</dbReference>
<keyword evidence="6 11" id="KW-0694">RNA-binding</keyword>